<dbReference type="Proteomes" id="UP001430953">
    <property type="component" value="Unassembled WGS sequence"/>
</dbReference>
<dbReference type="EMBL" id="JADYXP020000026">
    <property type="protein sequence ID" value="KAL0100539.1"/>
    <property type="molecule type" value="Genomic_DNA"/>
</dbReference>
<feature type="region of interest" description="Disordered" evidence="1">
    <location>
        <begin position="139"/>
        <end position="168"/>
    </location>
</feature>
<keyword evidence="3" id="KW-1185">Reference proteome</keyword>
<evidence type="ECO:0000256" key="1">
    <source>
        <dbReference type="SAM" id="MobiDB-lite"/>
    </source>
</evidence>
<dbReference type="AlphaFoldDB" id="A0AAW2EA31"/>
<accession>A0AAW2EA31</accession>
<reference evidence="2 3" key="1">
    <citation type="submission" date="2023-03" db="EMBL/GenBank/DDBJ databases">
        <title>High recombination rates correlate with genetic variation in Cardiocondyla obscurior ants.</title>
        <authorList>
            <person name="Errbii M."/>
        </authorList>
    </citation>
    <scope>NUCLEOTIDE SEQUENCE [LARGE SCALE GENOMIC DNA]</scope>
    <source>
        <strain evidence="2">Alpha-2009</strain>
        <tissue evidence="2">Whole body</tissue>
    </source>
</reference>
<protein>
    <submittedName>
        <fullName evidence="2">Uncharacterized protein</fullName>
    </submittedName>
</protein>
<sequence>MMSDIAKARDEHFVKTQNSVGSALSALSAAISLIINDPKDSIDQEILTKYLASRRSYITPILPKSLKSMADNVKTDEWLYGTKFAEQLKEIHSVETACAKLKAANKNVNTNKTQGNFRNPPAKYKQVGAYQRRPIMNFKPRTNRYYPKTQKITPTATGRSSNPKSSKK</sequence>
<evidence type="ECO:0000313" key="2">
    <source>
        <dbReference type="EMBL" id="KAL0100539.1"/>
    </source>
</evidence>
<proteinExistence type="predicted"/>
<name>A0AAW2EA31_9HYME</name>
<evidence type="ECO:0000313" key="3">
    <source>
        <dbReference type="Proteomes" id="UP001430953"/>
    </source>
</evidence>
<organism evidence="2 3">
    <name type="scientific">Cardiocondyla obscurior</name>
    <dbReference type="NCBI Taxonomy" id="286306"/>
    <lineage>
        <taxon>Eukaryota</taxon>
        <taxon>Metazoa</taxon>
        <taxon>Ecdysozoa</taxon>
        <taxon>Arthropoda</taxon>
        <taxon>Hexapoda</taxon>
        <taxon>Insecta</taxon>
        <taxon>Pterygota</taxon>
        <taxon>Neoptera</taxon>
        <taxon>Endopterygota</taxon>
        <taxon>Hymenoptera</taxon>
        <taxon>Apocrita</taxon>
        <taxon>Aculeata</taxon>
        <taxon>Formicoidea</taxon>
        <taxon>Formicidae</taxon>
        <taxon>Myrmicinae</taxon>
        <taxon>Cardiocondyla</taxon>
    </lineage>
</organism>
<gene>
    <name evidence="2" type="ORF">PUN28_019689</name>
</gene>
<comment type="caution">
    <text evidence="2">The sequence shown here is derived from an EMBL/GenBank/DDBJ whole genome shotgun (WGS) entry which is preliminary data.</text>
</comment>
<feature type="compositionally biased region" description="Polar residues" evidence="1">
    <location>
        <begin position="150"/>
        <end position="168"/>
    </location>
</feature>